<organism evidence="2">
    <name type="scientific">Chromera velia CCMP2878</name>
    <dbReference type="NCBI Taxonomy" id="1169474"/>
    <lineage>
        <taxon>Eukaryota</taxon>
        <taxon>Sar</taxon>
        <taxon>Alveolata</taxon>
        <taxon>Colpodellida</taxon>
        <taxon>Chromeraceae</taxon>
        <taxon>Chromera</taxon>
    </lineage>
</organism>
<protein>
    <submittedName>
        <fullName evidence="2">Uncharacterized protein</fullName>
    </submittedName>
</protein>
<reference evidence="2" key="1">
    <citation type="submission" date="2014-11" db="EMBL/GenBank/DDBJ databases">
        <authorList>
            <person name="Otto D Thomas"/>
            <person name="Naeem Raeece"/>
        </authorList>
    </citation>
    <scope>NUCLEOTIDE SEQUENCE</scope>
</reference>
<evidence type="ECO:0000313" key="2">
    <source>
        <dbReference type="EMBL" id="CEM45928.1"/>
    </source>
</evidence>
<dbReference type="AlphaFoldDB" id="A0A0G4HNY5"/>
<dbReference type="PhylomeDB" id="A0A0G4HNY5"/>
<gene>
    <name evidence="2" type="ORF">Cvel_7709</name>
</gene>
<feature type="region of interest" description="Disordered" evidence="1">
    <location>
        <begin position="1"/>
        <end position="34"/>
    </location>
</feature>
<proteinExistence type="predicted"/>
<dbReference type="EMBL" id="CDMZ01003323">
    <property type="protein sequence ID" value="CEM45928.1"/>
    <property type="molecule type" value="Genomic_DNA"/>
</dbReference>
<accession>A0A0G4HNY5</accession>
<sequence length="208" mass="22404">MPPPSPISSHNALPPIWDPRPFPEGFTMSTTPTSPKNVVRELREATVTVAALLISPPTTASEEIDIHPASPVRPLPLPRSPLTLQDFGKALNLARDPKMVVKEYAESPEGNELLLSFTPLDFGLTVSVAPECALEIASVMSLKEGGKGITSQHIVSAMTFFNKGSRKVQIVKTLAPLASDLPTQKGTVLNGLSEFQRLVVEDVLPHDL</sequence>
<evidence type="ECO:0000256" key="1">
    <source>
        <dbReference type="SAM" id="MobiDB-lite"/>
    </source>
</evidence>
<dbReference type="VEuPathDB" id="CryptoDB:Cvel_7709"/>
<name>A0A0G4HNY5_9ALVE</name>